<evidence type="ECO:0000313" key="18">
    <source>
        <dbReference type="EMBL" id="KGJ94603.1"/>
    </source>
</evidence>
<dbReference type="InterPro" id="IPR011076">
    <property type="entry name" value="Malate_synth_sf"/>
</dbReference>
<protein>
    <recommendedName>
        <fullName evidence="10 11">Malate synthase G</fullName>
        <ecNumber evidence="10 11">2.3.3.9</ecNumber>
    </recommendedName>
</protein>
<evidence type="ECO:0000259" key="15">
    <source>
        <dbReference type="Pfam" id="PF20656"/>
    </source>
</evidence>
<feature type="binding site" evidence="10">
    <location>
        <position position="460"/>
    </location>
    <ligand>
        <name>Mg(2+)</name>
        <dbReference type="ChEBI" id="CHEBI:18420"/>
    </ligand>
</feature>
<dbReference type="Gene3D" id="3.20.20.360">
    <property type="entry name" value="Malate synthase, domain 3"/>
    <property type="match status" value="2"/>
</dbReference>
<dbReference type="NCBIfam" id="TIGR01345">
    <property type="entry name" value="malate_syn_G"/>
    <property type="match status" value="1"/>
</dbReference>
<dbReference type="InterPro" id="IPR048356">
    <property type="entry name" value="MS_N"/>
</dbReference>
<reference evidence="18 19" key="1">
    <citation type="submission" date="2014-08" db="EMBL/GenBank/DDBJ databases">
        <title>Genomic and Phenotypic Diversity of Colwellia psychrerythraea strains from Disparate Marine Basins.</title>
        <authorList>
            <person name="Techtmann S.M."/>
            <person name="Stelling S.C."/>
            <person name="Utturkar S.M."/>
            <person name="Alshibli N."/>
            <person name="Harris A."/>
            <person name="Brown S.D."/>
            <person name="Hazen T.C."/>
        </authorList>
    </citation>
    <scope>NUCLEOTIDE SEQUENCE [LARGE SCALE GENOMIC DNA]</scope>
    <source>
        <strain evidence="18 19">ND2E</strain>
    </source>
</reference>
<comment type="caution">
    <text evidence="10">Lacks conserved residue(s) required for the propagation of feature annotation.</text>
</comment>
<evidence type="ECO:0000259" key="17">
    <source>
        <dbReference type="Pfam" id="PF20659"/>
    </source>
</evidence>
<feature type="binding site" evidence="10">
    <location>
        <position position="313"/>
    </location>
    <ligand>
        <name>acetyl-CoA</name>
        <dbReference type="ChEBI" id="CHEBI:57288"/>
    </ligand>
</feature>
<comment type="function">
    <text evidence="10">Involved in the glycolate utilization. Catalyzes the condensation and subsequent hydrolysis of acetyl-coenzyme A (acetyl-CoA) and glyoxylate to form malate and CoA.</text>
</comment>
<sequence length="729" mass="81157">MKQKTIKHGYKVAGCLYNLVNHEVLPGLSIHANDFWNSVAEVLAEFTPRNQQLLVTRANLQSHIDVWHTDTANQPFNQQRYELFLKEIGYLVDEKADFTISTKNVDDEVALVAGPQLVVPLMNARFSLNAANARWGSLYDALYGTDVIGEDNGAQQTKEFNPVRGRRVQAYARRFLDETLPLTRGSHIDAVKYHIVKQKFTVTLFTGEQVQLKNAEQFVGYNGSIAAPSALLCRHNGLHIEIQVDKDNVVGKTDAASVKDIVLESALSTIQDCEDSIAAVDASDKTSVYRNWLGLMKGDLAEIIQKGNKTITRSLNHDRHYLSPKQEKMTLPGRSLQFIRNVGHLMTTDAIVTATDEKVPEGIVDGLITSLISLHDLQGNSKFKNSKQGSIYIVKPKMHGPEEVSFSHDLFSAIERHLGLVQNTIKMGIMDEERRTSANLKECIRAAQTRLAFINTGFLDRTGDEIHTSMHAGAMTQKALMKDEPWITAYEDRNVRIGLQAGLQGKAQIGKGMWAIPDQMAEMVKSKIAHPKSGANCAWVPSPTAATLHVMHYHKVNVQDIQSAMKAEFSLPGTIDDLSELLTIPLLKNQTELSTTAIQKELDNNIQGLLGYVVRWVNQGIGCSKVPDIDNIARMEDRATLRISSQHVCNWLHHGVINESQVLESLRRMAEVVDFQNAGDSSYIAIGTDFNHSIAFTAAVDLIFQGKEQPSGYTEPLLHQKRQEVKAMH</sequence>
<dbReference type="Gene3D" id="1.20.1220.12">
    <property type="entry name" value="Malate synthase, domain III"/>
    <property type="match status" value="1"/>
</dbReference>
<dbReference type="PATRIC" id="fig|28229.4.peg.805"/>
<keyword evidence="8 10" id="KW-0558">Oxidation</keyword>
<evidence type="ECO:0000256" key="6">
    <source>
        <dbReference type="ARBA" id="ARBA00022723"/>
    </source>
</evidence>
<dbReference type="AlphaFoldDB" id="A0A099KYA8"/>
<evidence type="ECO:0000259" key="16">
    <source>
        <dbReference type="Pfam" id="PF20658"/>
    </source>
</evidence>
<feature type="domain" description="Malate synthase C-terminal" evidence="17">
    <location>
        <begin position="598"/>
        <end position="678"/>
    </location>
</feature>
<keyword evidence="18" id="KW-0012">Acyltransferase</keyword>
<proteinExistence type="inferred from homology"/>
<dbReference type="NCBIfam" id="NF002825">
    <property type="entry name" value="PRK02999.1"/>
    <property type="match status" value="1"/>
</dbReference>
<evidence type="ECO:0000256" key="3">
    <source>
        <dbReference type="ARBA" id="ARBA00022490"/>
    </source>
</evidence>
<evidence type="ECO:0000259" key="14">
    <source>
        <dbReference type="Pfam" id="PF01274"/>
    </source>
</evidence>
<feature type="domain" description="Malate synthase G alpha-beta insertion" evidence="16">
    <location>
        <begin position="160"/>
        <end position="235"/>
    </location>
</feature>
<name>A0A099KYA8_COLPS</name>
<feature type="binding site" evidence="10">
    <location>
        <position position="432"/>
    </location>
    <ligand>
        <name>glyoxylate</name>
        <dbReference type="ChEBI" id="CHEBI:36655"/>
    </ligand>
</feature>
<evidence type="ECO:0000256" key="8">
    <source>
        <dbReference type="ARBA" id="ARBA00023097"/>
    </source>
</evidence>
<feature type="active site" description="Proton donor" evidence="10 12">
    <location>
        <position position="637"/>
    </location>
</feature>
<evidence type="ECO:0000256" key="12">
    <source>
        <dbReference type="PIRSR" id="PIRSR601465-50"/>
    </source>
</evidence>
<keyword evidence="2 10" id="KW-0329">Glyoxylate bypass</keyword>
<dbReference type="InterPro" id="IPR046363">
    <property type="entry name" value="MS_N_TIM-barrel_dom"/>
</dbReference>
<comment type="catalytic activity">
    <reaction evidence="9 10 13">
        <text>glyoxylate + acetyl-CoA + H2O = (S)-malate + CoA + H(+)</text>
        <dbReference type="Rhea" id="RHEA:18181"/>
        <dbReference type="ChEBI" id="CHEBI:15377"/>
        <dbReference type="ChEBI" id="CHEBI:15378"/>
        <dbReference type="ChEBI" id="CHEBI:15589"/>
        <dbReference type="ChEBI" id="CHEBI:36655"/>
        <dbReference type="ChEBI" id="CHEBI:57287"/>
        <dbReference type="ChEBI" id="CHEBI:57288"/>
        <dbReference type="EC" id="2.3.3.9"/>
    </reaction>
</comment>
<dbReference type="CDD" id="cd00728">
    <property type="entry name" value="malate_synt_G"/>
    <property type="match status" value="1"/>
</dbReference>
<keyword evidence="7 10" id="KW-0460">Magnesium</keyword>
<dbReference type="SUPFAM" id="SSF51645">
    <property type="entry name" value="Malate synthase G"/>
    <property type="match status" value="1"/>
</dbReference>
<evidence type="ECO:0000256" key="5">
    <source>
        <dbReference type="ARBA" id="ARBA00022679"/>
    </source>
</evidence>
<evidence type="ECO:0000256" key="1">
    <source>
        <dbReference type="ARBA" id="ARBA00001946"/>
    </source>
</evidence>
<feature type="modified residue" description="Cysteine sulfenic acid (-SOH)" evidence="10">
    <location>
        <position position="623"/>
    </location>
</feature>
<dbReference type="PANTHER" id="PTHR42739">
    <property type="entry name" value="MALATE SYNTHASE G"/>
    <property type="match status" value="1"/>
</dbReference>
<dbReference type="Pfam" id="PF01274">
    <property type="entry name" value="MS_TIM-barrel"/>
    <property type="match status" value="1"/>
</dbReference>
<comment type="cofactor">
    <cofactor evidence="1 10">
        <name>Mg(2+)</name>
        <dbReference type="ChEBI" id="CHEBI:18420"/>
    </cofactor>
</comment>
<evidence type="ECO:0000313" key="19">
    <source>
        <dbReference type="Proteomes" id="UP000029843"/>
    </source>
</evidence>
<dbReference type="InterPro" id="IPR006253">
    <property type="entry name" value="Malate_synthG"/>
</dbReference>
<keyword evidence="6 10" id="KW-0479">Metal-binding</keyword>
<feature type="domain" description="Malate synthase TIM barrel" evidence="14">
    <location>
        <begin position="338"/>
        <end position="567"/>
    </location>
</feature>
<keyword evidence="4 10" id="KW-0816">Tricarboxylic acid cycle</keyword>
<comment type="pathway">
    <text evidence="10 13">Carbohydrate metabolism; glyoxylate cycle; (S)-malate from isocitrate: step 2/2.</text>
</comment>
<dbReference type="GO" id="GO:0000287">
    <property type="term" value="F:magnesium ion binding"/>
    <property type="evidence" value="ECO:0007669"/>
    <property type="project" value="TreeGrafter"/>
</dbReference>
<evidence type="ECO:0000256" key="10">
    <source>
        <dbReference type="HAMAP-Rule" id="MF_00641"/>
    </source>
</evidence>
<feature type="binding site" evidence="10">
    <location>
        <begin position="457"/>
        <end position="460"/>
    </location>
    <ligand>
        <name>glyoxylate</name>
        <dbReference type="ChEBI" id="CHEBI:36655"/>
    </ligand>
</feature>
<comment type="subcellular location">
    <subcellularLocation>
        <location evidence="10 13">Cytoplasm</location>
    </subcellularLocation>
</comment>
<keyword evidence="3 10" id="KW-0963">Cytoplasm</keyword>
<dbReference type="Pfam" id="PF20659">
    <property type="entry name" value="MS_C"/>
    <property type="match status" value="1"/>
</dbReference>
<feature type="binding site" evidence="10">
    <location>
        <position position="541"/>
    </location>
    <ligand>
        <name>acetyl-CoA</name>
        <dbReference type="ChEBI" id="CHEBI:57288"/>
    </ligand>
</feature>
<feature type="active site" description="Proton acceptor" evidence="10 12">
    <location>
        <position position="340"/>
    </location>
</feature>
<evidence type="ECO:0000256" key="7">
    <source>
        <dbReference type="ARBA" id="ARBA00022842"/>
    </source>
</evidence>
<dbReference type="GO" id="GO:0006099">
    <property type="term" value="P:tricarboxylic acid cycle"/>
    <property type="evidence" value="ECO:0007669"/>
    <property type="project" value="UniProtKB-KW"/>
</dbReference>
<dbReference type="RefSeq" id="WP_033092536.1">
    <property type="nucleotide sequence ID" value="NZ_JQED01000005.1"/>
</dbReference>
<dbReference type="GO" id="GO:0004474">
    <property type="term" value="F:malate synthase activity"/>
    <property type="evidence" value="ECO:0007669"/>
    <property type="project" value="UniProtKB-UniRule"/>
</dbReference>
<comment type="caution">
    <text evidence="18">The sequence shown here is derived from an EMBL/GenBank/DDBJ whole genome shotgun (WGS) entry which is preliminary data.</text>
</comment>
<organism evidence="18 19">
    <name type="scientific">Colwellia psychrerythraea</name>
    <name type="common">Vibrio psychroerythus</name>
    <dbReference type="NCBI Taxonomy" id="28229"/>
    <lineage>
        <taxon>Bacteria</taxon>
        <taxon>Pseudomonadati</taxon>
        <taxon>Pseudomonadota</taxon>
        <taxon>Gammaproteobacteria</taxon>
        <taxon>Alteromonadales</taxon>
        <taxon>Colwelliaceae</taxon>
        <taxon>Colwellia</taxon>
    </lineage>
</organism>
<evidence type="ECO:0000256" key="2">
    <source>
        <dbReference type="ARBA" id="ARBA00022435"/>
    </source>
</evidence>
<feature type="binding site" evidence="10">
    <location>
        <begin position="125"/>
        <end position="126"/>
    </location>
    <ligand>
        <name>acetyl-CoA</name>
        <dbReference type="ChEBI" id="CHEBI:57288"/>
    </ligand>
</feature>
<dbReference type="InterPro" id="IPR001465">
    <property type="entry name" value="Malate_synthase_TIM"/>
</dbReference>
<dbReference type="HAMAP" id="MF_00641">
    <property type="entry name" value="Malate_synth_G"/>
    <property type="match status" value="1"/>
</dbReference>
<dbReference type="InterPro" id="IPR044856">
    <property type="entry name" value="Malate_synth_C_sf"/>
</dbReference>
<dbReference type="OrthoDB" id="9762054at2"/>
<feature type="domain" description="Malate synthase N-terminal" evidence="15">
    <location>
        <begin position="17"/>
        <end position="69"/>
    </location>
</feature>
<feature type="binding site" evidence="10">
    <location>
        <position position="118"/>
    </location>
    <ligand>
        <name>acetyl-CoA</name>
        <dbReference type="ChEBI" id="CHEBI:57288"/>
    </ligand>
</feature>
<dbReference type="GO" id="GO:0006097">
    <property type="term" value="P:glyoxylate cycle"/>
    <property type="evidence" value="ECO:0007669"/>
    <property type="project" value="UniProtKB-UniRule"/>
</dbReference>
<dbReference type="EC" id="2.3.3.9" evidence="10 11"/>
<gene>
    <name evidence="10" type="primary">glcB</name>
    <name evidence="18" type="ORF">ND2E_1792</name>
</gene>
<accession>A0A099KYA8</accession>
<keyword evidence="5 10" id="KW-0808">Transferase</keyword>
<evidence type="ECO:0000256" key="9">
    <source>
        <dbReference type="ARBA" id="ARBA00047918"/>
    </source>
</evidence>
<evidence type="ECO:0000256" key="11">
    <source>
        <dbReference type="NCBIfam" id="TIGR01345"/>
    </source>
</evidence>
<feature type="binding site" evidence="10">
    <location>
        <position position="340"/>
    </location>
    <ligand>
        <name>glyoxylate</name>
        <dbReference type="ChEBI" id="CHEBI:36655"/>
    </ligand>
</feature>
<dbReference type="GO" id="GO:0005829">
    <property type="term" value="C:cytosol"/>
    <property type="evidence" value="ECO:0007669"/>
    <property type="project" value="TreeGrafter"/>
</dbReference>
<comment type="similarity">
    <text evidence="10 13">Belongs to the malate synthase family. GlcB subfamily.</text>
</comment>
<dbReference type="EMBL" id="JQED01000005">
    <property type="protein sequence ID" value="KGJ94603.1"/>
    <property type="molecule type" value="Genomic_DNA"/>
</dbReference>
<dbReference type="Pfam" id="PF20658">
    <property type="entry name" value="MSG_insertion"/>
    <property type="match status" value="1"/>
</dbReference>
<dbReference type="PANTHER" id="PTHR42739:SF1">
    <property type="entry name" value="MALATE SYNTHASE G"/>
    <property type="match status" value="1"/>
</dbReference>
<evidence type="ECO:0000256" key="4">
    <source>
        <dbReference type="ARBA" id="ARBA00022532"/>
    </source>
</evidence>
<comment type="subunit">
    <text evidence="10">Monomer.</text>
</comment>
<dbReference type="GO" id="GO:0009436">
    <property type="term" value="P:glyoxylate catabolic process"/>
    <property type="evidence" value="ECO:0007669"/>
    <property type="project" value="TreeGrafter"/>
</dbReference>
<dbReference type="Proteomes" id="UP000029843">
    <property type="component" value="Unassembled WGS sequence"/>
</dbReference>
<dbReference type="InterPro" id="IPR048357">
    <property type="entry name" value="MSG_insertion"/>
</dbReference>
<feature type="binding site" evidence="10">
    <location>
        <position position="276"/>
    </location>
    <ligand>
        <name>acetyl-CoA</name>
        <dbReference type="ChEBI" id="CHEBI:57288"/>
    </ligand>
</feature>
<dbReference type="Pfam" id="PF20656">
    <property type="entry name" value="MS_N"/>
    <property type="match status" value="1"/>
</dbReference>
<feature type="binding site" evidence="10">
    <location>
        <position position="432"/>
    </location>
    <ligand>
        <name>Mg(2+)</name>
        <dbReference type="ChEBI" id="CHEBI:18420"/>
    </ligand>
</feature>
<dbReference type="InterPro" id="IPR048355">
    <property type="entry name" value="MS_C"/>
</dbReference>
<evidence type="ECO:0000256" key="13">
    <source>
        <dbReference type="RuleBase" id="RU003572"/>
    </source>
</evidence>
<dbReference type="UniPathway" id="UPA00703">
    <property type="reaction ID" value="UER00720"/>
</dbReference>